<protein>
    <recommendedName>
        <fullName evidence="6">DUF2846 domain-containing protein</fullName>
    </recommendedName>
</protein>
<reference evidence="2 4" key="1">
    <citation type="submission" date="2016-07" db="EMBL/GenBank/DDBJ databases">
        <authorList>
            <person name="Jeong J.-J."/>
            <person name="Kim D.W."/>
            <person name="Sang M.K."/>
            <person name="Choi I.-G."/>
            <person name="Kim K.D."/>
        </authorList>
    </citation>
    <scope>NUCLEOTIDE SEQUENCE [LARGE SCALE GENOMIC DNA]</scope>
    <source>
        <strain evidence="2 4">C-26</strain>
    </source>
</reference>
<dbReference type="EMBL" id="MAYF01000330">
    <property type="protein sequence ID" value="OCA72818.1"/>
    <property type="molecule type" value="Genomic_DNA"/>
</dbReference>
<feature type="chain" id="PRO_5009922825" description="DUF2846 domain-containing protein" evidence="1">
    <location>
        <begin position="27"/>
        <end position="153"/>
    </location>
</feature>
<dbReference type="EMBL" id="FRBM01000002">
    <property type="protein sequence ID" value="SHL16384.1"/>
    <property type="molecule type" value="Genomic_DNA"/>
</dbReference>
<keyword evidence="1" id="KW-0732">Signal</keyword>
<proteinExistence type="predicted"/>
<sequence length="153" mass="17156">MKISLQQTFKLGLLACTLTLSSCALRSVPSDYTSVKLDVIDNNTLGNGKVLIYNGAGVLHKMDNTARLNIGLDGKSLGQIRPREYVIVNLENGKHEFTALHIDMVNMRSKHPVEINEHTKVIKIEPTITSNKLTITNILPENFDKYIERPEVR</sequence>
<dbReference type="Proteomes" id="UP000093508">
    <property type="component" value="Unassembled WGS sequence"/>
</dbReference>
<reference evidence="3 5" key="2">
    <citation type="submission" date="2016-11" db="EMBL/GenBank/DDBJ databases">
        <authorList>
            <person name="Jaros S."/>
            <person name="Januszkiewicz K."/>
            <person name="Wedrychowicz H."/>
        </authorList>
    </citation>
    <scope>NUCLEOTIDE SEQUENCE [LARGE SCALE GENOMIC DNA]</scope>
    <source>
        <strain evidence="3 5">DSM 27621</strain>
    </source>
</reference>
<evidence type="ECO:0000313" key="4">
    <source>
        <dbReference type="Proteomes" id="UP000093508"/>
    </source>
</evidence>
<name>A0A1M6YDJ8_9FLAO</name>
<gene>
    <name evidence="2" type="ORF">BBH99_12685</name>
    <name evidence="3" type="ORF">SAMN05444407_102472</name>
</gene>
<organism evidence="3 5">
    <name type="scientific">Chryseobacterium contaminans</name>
    <dbReference type="NCBI Taxonomy" id="1423959"/>
    <lineage>
        <taxon>Bacteria</taxon>
        <taxon>Pseudomonadati</taxon>
        <taxon>Bacteroidota</taxon>
        <taxon>Flavobacteriia</taxon>
        <taxon>Flavobacteriales</taxon>
        <taxon>Weeksellaceae</taxon>
        <taxon>Chryseobacterium group</taxon>
        <taxon>Chryseobacterium</taxon>
    </lineage>
</organism>
<dbReference type="OrthoDB" id="1369691at2"/>
<evidence type="ECO:0000256" key="1">
    <source>
        <dbReference type="SAM" id="SignalP"/>
    </source>
</evidence>
<dbReference type="Proteomes" id="UP000184069">
    <property type="component" value="Unassembled WGS sequence"/>
</dbReference>
<evidence type="ECO:0008006" key="6">
    <source>
        <dbReference type="Google" id="ProtNLM"/>
    </source>
</evidence>
<evidence type="ECO:0000313" key="5">
    <source>
        <dbReference type="Proteomes" id="UP000184069"/>
    </source>
</evidence>
<evidence type="ECO:0000313" key="3">
    <source>
        <dbReference type="EMBL" id="SHL16384.1"/>
    </source>
</evidence>
<keyword evidence="4" id="KW-1185">Reference proteome</keyword>
<accession>A0A1M6YDJ8</accession>
<dbReference type="PROSITE" id="PS51257">
    <property type="entry name" value="PROKAR_LIPOPROTEIN"/>
    <property type="match status" value="1"/>
</dbReference>
<evidence type="ECO:0000313" key="2">
    <source>
        <dbReference type="EMBL" id="OCA72818.1"/>
    </source>
</evidence>
<dbReference type="STRING" id="1423959.SAMN05444407_102472"/>
<dbReference type="AlphaFoldDB" id="A0A1M6YDJ8"/>
<feature type="signal peptide" evidence="1">
    <location>
        <begin position="1"/>
        <end position="26"/>
    </location>
</feature>
<dbReference type="RefSeq" id="WP_066699039.1">
    <property type="nucleotide sequence ID" value="NZ_FRBM01000002.1"/>
</dbReference>